<dbReference type="EMBL" id="CP108313">
    <property type="protein sequence ID" value="WTW70551.1"/>
    <property type="molecule type" value="Genomic_DNA"/>
</dbReference>
<reference evidence="2" key="1">
    <citation type="submission" date="2022-10" db="EMBL/GenBank/DDBJ databases">
        <title>The complete genomes of actinobacterial strains from the NBC collection.</title>
        <authorList>
            <person name="Joergensen T.S."/>
            <person name="Alvarez Arevalo M."/>
            <person name="Sterndorff E.B."/>
            <person name="Faurdal D."/>
            <person name="Vuksanovic O."/>
            <person name="Mourched A.-S."/>
            <person name="Charusanti P."/>
            <person name="Shaw S."/>
            <person name="Blin K."/>
            <person name="Weber T."/>
        </authorList>
    </citation>
    <scope>NUCLEOTIDE SEQUENCE</scope>
    <source>
        <strain evidence="2">NBC_00008</strain>
    </source>
</reference>
<proteinExistence type="predicted"/>
<evidence type="ECO:0000313" key="2">
    <source>
        <dbReference type="EMBL" id="WTW70551.1"/>
    </source>
</evidence>
<evidence type="ECO:0000256" key="1">
    <source>
        <dbReference type="SAM" id="MobiDB-lite"/>
    </source>
</evidence>
<protein>
    <submittedName>
        <fullName evidence="2">Uncharacterized protein</fullName>
    </submittedName>
</protein>
<dbReference type="AlphaFoldDB" id="A0AAU2VSQ4"/>
<feature type="compositionally biased region" description="Basic and acidic residues" evidence="1">
    <location>
        <begin position="139"/>
        <end position="154"/>
    </location>
</feature>
<sequence length="160" mass="17046">MADIENTPETPQEPAVSPFESAEVEPVPEIGSAPETGSEGPSLDDLRAELEQTATALRTSEDLRQQFHSQLDDAEARVNAAEMALERERAARAHGLPDELMPFLNGADSEALAAQAATLAKHMTASRDGGGLGTGGLDPTREFHSASKIAERLNRGARSW</sequence>
<feature type="region of interest" description="Disordered" evidence="1">
    <location>
        <begin position="1"/>
        <end position="45"/>
    </location>
</feature>
<gene>
    <name evidence="2" type="ORF">OG398_20945</name>
</gene>
<feature type="region of interest" description="Disordered" evidence="1">
    <location>
        <begin position="125"/>
        <end position="160"/>
    </location>
</feature>
<organism evidence="2">
    <name type="scientific">Streptomyces sp. NBC_00008</name>
    <dbReference type="NCBI Taxonomy" id="2903610"/>
    <lineage>
        <taxon>Bacteria</taxon>
        <taxon>Bacillati</taxon>
        <taxon>Actinomycetota</taxon>
        <taxon>Actinomycetes</taxon>
        <taxon>Kitasatosporales</taxon>
        <taxon>Streptomycetaceae</taxon>
        <taxon>Streptomyces</taxon>
    </lineage>
</organism>
<name>A0AAU2VSQ4_9ACTN</name>
<accession>A0AAU2VSQ4</accession>